<accession>A0ABT6Z1D1</accession>
<gene>
    <name evidence="1" type="ORF">QM481_10475</name>
</gene>
<comment type="caution">
    <text evidence="1">The sequence shown here is derived from an EMBL/GenBank/DDBJ whole genome shotgun (WGS) entry which is preliminary data.</text>
</comment>
<organism evidence="1 2">
    <name type="scientific">Flectobacillus rivi</name>
    <dbReference type="NCBI Taxonomy" id="2984209"/>
    <lineage>
        <taxon>Bacteria</taxon>
        <taxon>Pseudomonadati</taxon>
        <taxon>Bacteroidota</taxon>
        <taxon>Cytophagia</taxon>
        <taxon>Cytophagales</taxon>
        <taxon>Flectobacillaceae</taxon>
        <taxon>Flectobacillus</taxon>
    </lineage>
</organism>
<protein>
    <submittedName>
        <fullName evidence="1">Uncharacterized protein</fullName>
    </submittedName>
</protein>
<dbReference type="RefSeq" id="WP_283381720.1">
    <property type="nucleotide sequence ID" value="NZ_JASHIE010000006.1"/>
</dbReference>
<reference evidence="1 2" key="1">
    <citation type="submission" date="2023-05" db="EMBL/GenBank/DDBJ databases">
        <title>Novel species of genus Flectobacillus isolated from stream in China.</title>
        <authorList>
            <person name="Lu H."/>
        </authorList>
    </citation>
    <scope>NUCLEOTIDE SEQUENCE [LARGE SCALE GENOMIC DNA]</scope>
    <source>
        <strain evidence="1 2">LFS242W</strain>
    </source>
</reference>
<evidence type="ECO:0000313" key="1">
    <source>
        <dbReference type="EMBL" id="MDI9874951.1"/>
    </source>
</evidence>
<keyword evidence="2" id="KW-1185">Reference proteome</keyword>
<name>A0ABT6Z1D1_9BACT</name>
<sequence length="184" mass="21646">MVLSKQQKTSDQLPMKRPNILSKVYDVMDDSQQETFRQKLKEIGLNPRVFHENYKLDTCKINVMDCYDLMVLILAPDRQFEHPYYVLDSILNPRKKPKKVASTVTPEPRKNVAKQVDLEELIEERKEELKEVDLSSKIQRIAYSGYSMQQLKLTDGSLVKVDPRYEYHYKKDIVGYRMVAPTMK</sequence>
<dbReference type="EMBL" id="JASHIE010000006">
    <property type="protein sequence ID" value="MDI9874951.1"/>
    <property type="molecule type" value="Genomic_DNA"/>
</dbReference>
<dbReference type="Proteomes" id="UP001225761">
    <property type="component" value="Unassembled WGS sequence"/>
</dbReference>
<proteinExistence type="predicted"/>
<evidence type="ECO:0000313" key="2">
    <source>
        <dbReference type="Proteomes" id="UP001225761"/>
    </source>
</evidence>